<sequence length="338" mass="40602">MLISVFKSYIFYEIKILFLIFLFLSLSLYTQDNEAMDLNTKEVKSKWSFNPFRLYDTDKYLYGWLDPYVYNSKYWLGDIFNIEAMYENPNYHFENMAFFHQPTLGSEIYPIAFNYKDKHRFRIGVGFLTQFFLSVYKPYSSVLYGESLFFGTYMQVELYFDYIYNDTLRFRFTPVRHICTHIAGDILGDDKLYNRDKEEFRDSSIELMNFSLNYKYGYFSFYGGFSFAMTGFYESNFINLFSIYYGTDFRYPLWGEISLITGFYLGLDYDRINTVERTINGYNILDSYDKLYPSIVLGIGVEIYRFTIGLKYEYMRSRQLYAYRSMESKLGIEVTLFF</sequence>
<name>A0A3B6VS46_BRAPL</name>
<dbReference type="AlphaFoldDB" id="A0A3B6VS46"/>
<dbReference type="EMBL" id="CP002873">
    <property type="protein sequence ID" value="AGA67484.1"/>
    <property type="molecule type" value="Genomic_DNA"/>
</dbReference>
<reference evidence="1 2" key="1">
    <citation type="journal article" date="2013" name="Genome Announc.">
        <title>Complete Genome Sequence of the Porcine Strain Brachyspira pilosicoli P43/6/78(T.).</title>
        <authorList>
            <person name="Lin C."/>
            <person name="den Bakker H.C."/>
            <person name="Suzuki H."/>
            <person name="Lefebure T."/>
            <person name="Ponnala L."/>
            <person name="Sun Q."/>
            <person name="Stanhope M.J."/>
            <person name="Wiedmann M."/>
            <person name="Duhamel G.E."/>
        </authorList>
    </citation>
    <scope>NUCLEOTIDE SEQUENCE [LARGE SCALE GENOMIC DNA]</scope>
    <source>
        <strain evidence="1 2">P43/6/78</strain>
    </source>
</reference>
<proteinExistence type="predicted"/>
<dbReference type="KEGG" id="bpip:BPP43_11700"/>
<organism evidence="1 2">
    <name type="scientific">Brachyspira pilosicoli P43/6/78</name>
    <dbReference type="NCBI Taxonomy" id="1042417"/>
    <lineage>
        <taxon>Bacteria</taxon>
        <taxon>Pseudomonadati</taxon>
        <taxon>Spirochaetota</taxon>
        <taxon>Spirochaetia</taxon>
        <taxon>Brachyspirales</taxon>
        <taxon>Brachyspiraceae</taxon>
        <taxon>Brachyspira</taxon>
    </lineage>
</organism>
<accession>A0A3B6VS46</accession>
<protein>
    <submittedName>
        <fullName evidence="1">Uncharacterized protein</fullName>
    </submittedName>
</protein>
<keyword evidence="2" id="KW-1185">Reference proteome</keyword>
<gene>
    <name evidence="1" type="ORF">BPP43_11700</name>
</gene>
<dbReference type="Proteomes" id="UP000010793">
    <property type="component" value="Chromosome"/>
</dbReference>
<evidence type="ECO:0000313" key="2">
    <source>
        <dbReference type="Proteomes" id="UP000010793"/>
    </source>
</evidence>
<evidence type="ECO:0000313" key="1">
    <source>
        <dbReference type="EMBL" id="AGA67484.1"/>
    </source>
</evidence>